<reference evidence="1 2" key="1">
    <citation type="submission" date="2020-08" db="EMBL/GenBank/DDBJ databases">
        <title>Genomic Encyclopedia of Type Strains, Phase IV (KMG-IV): sequencing the most valuable type-strain genomes for metagenomic binning, comparative biology and taxonomic classification.</title>
        <authorList>
            <person name="Goeker M."/>
        </authorList>
    </citation>
    <scope>NUCLEOTIDE SEQUENCE [LARGE SCALE GENOMIC DNA]</scope>
    <source>
        <strain evidence="1 2">YC6886</strain>
    </source>
</reference>
<dbReference type="AlphaFoldDB" id="A0A840V7G8"/>
<name>A0A840V7G8_9BACT</name>
<evidence type="ECO:0000313" key="2">
    <source>
        <dbReference type="Proteomes" id="UP000557717"/>
    </source>
</evidence>
<gene>
    <name evidence="1" type="ORF">HNR46_004187</name>
</gene>
<accession>A0A840V7G8</accession>
<evidence type="ECO:0000313" key="1">
    <source>
        <dbReference type="EMBL" id="MBB5353922.1"/>
    </source>
</evidence>
<dbReference type="EMBL" id="JACHFD010000045">
    <property type="protein sequence ID" value="MBB5353922.1"/>
    <property type="molecule type" value="Genomic_DNA"/>
</dbReference>
<protein>
    <submittedName>
        <fullName evidence="1">Uncharacterized protein</fullName>
    </submittedName>
</protein>
<comment type="caution">
    <text evidence="1">The sequence shown here is derived from an EMBL/GenBank/DDBJ whole genome shotgun (WGS) entry which is preliminary data.</text>
</comment>
<sequence length="271" mass="30498">MAKYSYLFGSELQHVHHRTPSGDGCTTVSIELPAETAAIFLEIKERLLTIADLPTIFGAALLRLEFLQHHTKGQFNDHYLDFHSATDGSFRSILPNFYEIESSLSTKPIVISLFDEHKLRLRKLTEAVRSRSGKSITEDVIAKDAIRQFTLAYENQLAGFSAELRECASERLISRVPDPTQMIDKWSDLMVVHSDKVRELALGRLRDRLRELDAHPLTAADPALSVALRKEFKLAYPDVETGNETSPYEILSLAIDLMEPEESGQSECVPV</sequence>
<dbReference type="RefSeq" id="WP_184022422.1">
    <property type="nucleotide sequence ID" value="NZ_JACHFD010000045.1"/>
</dbReference>
<keyword evidence="2" id="KW-1185">Reference proteome</keyword>
<dbReference type="Proteomes" id="UP000557717">
    <property type="component" value="Unassembled WGS sequence"/>
</dbReference>
<organism evidence="1 2">
    <name type="scientific">Haloferula luteola</name>
    <dbReference type="NCBI Taxonomy" id="595692"/>
    <lineage>
        <taxon>Bacteria</taxon>
        <taxon>Pseudomonadati</taxon>
        <taxon>Verrucomicrobiota</taxon>
        <taxon>Verrucomicrobiia</taxon>
        <taxon>Verrucomicrobiales</taxon>
        <taxon>Verrucomicrobiaceae</taxon>
        <taxon>Haloferula</taxon>
    </lineage>
</organism>
<proteinExistence type="predicted"/>